<gene>
    <name evidence="4" type="primary">LOC110340133</name>
</gene>
<proteinExistence type="inferred from homology"/>
<accession>A0ABM2WX53</accession>
<feature type="compositionally biased region" description="Basic and acidic residues" evidence="2">
    <location>
        <begin position="66"/>
        <end position="83"/>
    </location>
</feature>
<evidence type="ECO:0000256" key="1">
    <source>
        <dbReference type="ARBA" id="ARBA00006631"/>
    </source>
</evidence>
<evidence type="ECO:0000256" key="2">
    <source>
        <dbReference type="SAM" id="MobiDB-lite"/>
    </source>
</evidence>
<feature type="compositionally biased region" description="Basic and acidic residues" evidence="2">
    <location>
        <begin position="45"/>
        <end position="58"/>
    </location>
</feature>
<feature type="region of interest" description="Disordered" evidence="2">
    <location>
        <begin position="1"/>
        <end position="102"/>
    </location>
</feature>
<dbReference type="RefSeq" id="XP_040593031.1">
    <property type="nucleotide sequence ID" value="XM_040737097.1"/>
</dbReference>
<organism evidence="3 4">
    <name type="scientific">Mesocricetus auratus</name>
    <name type="common">Golden hamster</name>
    <dbReference type="NCBI Taxonomy" id="10036"/>
    <lineage>
        <taxon>Eukaryota</taxon>
        <taxon>Metazoa</taxon>
        <taxon>Chordata</taxon>
        <taxon>Craniata</taxon>
        <taxon>Vertebrata</taxon>
        <taxon>Euteleostomi</taxon>
        <taxon>Mammalia</taxon>
        <taxon>Eutheria</taxon>
        <taxon>Euarchontoglires</taxon>
        <taxon>Glires</taxon>
        <taxon>Rodentia</taxon>
        <taxon>Myomorpha</taxon>
        <taxon>Muroidea</taxon>
        <taxon>Cricetidae</taxon>
        <taxon>Cricetinae</taxon>
        <taxon>Mesocricetus</taxon>
    </lineage>
</organism>
<dbReference type="GeneID" id="110340133"/>
<sequence length="102" mass="11091">MPMSKAKLLSPSSARMISMEGQLGRDHLGDKPAGAVCGRHVGHKGGKEPLKQSKKETKETDEEDEASKQKQKEEQKKLLELKAKAMGKGPLAIGRIKKSGKK</sequence>
<protein>
    <submittedName>
        <fullName evidence="4">Translation machinery-associated protein 7-like</fullName>
    </submittedName>
</protein>
<name>A0ABM2WX53_MESAU</name>
<dbReference type="InterPro" id="IPR015157">
    <property type="entry name" value="TMA7"/>
</dbReference>
<dbReference type="Pfam" id="PF09072">
    <property type="entry name" value="TMA7"/>
    <property type="match status" value="1"/>
</dbReference>
<evidence type="ECO:0000313" key="3">
    <source>
        <dbReference type="Proteomes" id="UP000886700"/>
    </source>
</evidence>
<reference evidence="4" key="1">
    <citation type="submission" date="2025-08" db="UniProtKB">
        <authorList>
            <consortium name="RefSeq"/>
        </authorList>
    </citation>
    <scope>IDENTIFICATION</scope>
    <source>
        <tissue evidence="4">Liver</tissue>
    </source>
</reference>
<comment type="similarity">
    <text evidence="1">Belongs to the TMA7 family.</text>
</comment>
<dbReference type="PANTHER" id="PTHR28632">
    <property type="entry name" value="TRANSLATION MACHINERY-ASSOCIATED PROTEIN 7"/>
    <property type="match status" value="1"/>
</dbReference>
<evidence type="ECO:0000313" key="4">
    <source>
        <dbReference type="RefSeq" id="XP_040593031.1"/>
    </source>
</evidence>
<dbReference type="Proteomes" id="UP000886700">
    <property type="component" value="Unplaced"/>
</dbReference>
<keyword evidence="3" id="KW-1185">Reference proteome</keyword>